<dbReference type="PANTHER" id="PTHR45651">
    <property type="entry name" value="CYCLIC NUCLEOTIDE-GATED ION CHANNEL 15-RELATED-RELATED"/>
    <property type="match status" value="1"/>
</dbReference>
<dbReference type="SUPFAM" id="SSF81324">
    <property type="entry name" value="Voltage-gated potassium channels"/>
    <property type="match status" value="1"/>
</dbReference>
<evidence type="ECO:0000256" key="2">
    <source>
        <dbReference type="SAM" id="Phobius"/>
    </source>
</evidence>
<dbReference type="AlphaFoldDB" id="A0A314ZWZ7"/>
<feature type="transmembrane region" description="Helical" evidence="2">
    <location>
        <begin position="47"/>
        <end position="69"/>
    </location>
</feature>
<keyword evidence="2" id="KW-1133">Transmembrane helix</keyword>
<keyword evidence="1" id="KW-0407">Ion channel</keyword>
<sequence>MSDLEESVPLRDKPSYDFDIERQGRPTKWSTAVVNVILAPERRTLELWNNVFVISCVVAVSLDPLFLYIPIINEKNKCVGMDKKLRTAALVLRSLTDIIFVVRIIHQIRTKLADSDAPAEGSDETSRGWKWRSFFPIMVDFLAILPIPQV</sequence>
<evidence type="ECO:0000313" key="3">
    <source>
        <dbReference type="EMBL" id="PQQ21481.1"/>
    </source>
</evidence>
<comment type="caution">
    <text evidence="3">The sequence shown here is derived from an EMBL/GenBank/DDBJ whole genome shotgun (WGS) entry which is preliminary data.</text>
</comment>
<dbReference type="STRING" id="2094558.A0A314ZWZ7"/>
<reference evidence="3 4" key="1">
    <citation type="submission" date="2018-02" db="EMBL/GenBank/DDBJ databases">
        <title>Draft genome of wild Prunus yedoensis var. nudiflora.</title>
        <authorList>
            <person name="Baek S."/>
            <person name="Kim J.-H."/>
            <person name="Choi K."/>
            <person name="Kim G.-B."/>
            <person name="Cho A."/>
            <person name="Jang H."/>
            <person name="Shin C.-H."/>
            <person name="Yu H.-J."/>
            <person name="Mun J.-H."/>
        </authorList>
    </citation>
    <scope>NUCLEOTIDE SEQUENCE [LARGE SCALE GENOMIC DNA]</scope>
    <source>
        <strain evidence="4">cv. Jeju island</strain>
        <tissue evidence="3">Leaf</tissue>
    </source>
</reference>
<keyword evidence="4" id="KW-1185">Reference proteome</keyword>
<keyword evidence="2" id="KW-0472">Membrane</keyword>
<evidence type="ECO:0000256" key="1">
    <source>
        <dbReference type="ARBA" id="ARBA00023303"/>
    </source>
</evidence>
<accession>A0A314ZWZ7</accession>
<dbReference type="GO" id="GO:0016020">
    <property type="term" value="C:membrane"/>
    <property type="evidence" value="ECO:0007669"/>
    <property type="project" value="UniProtKB-SubCell"/>
</dbReference>
<keyword evidence="1" id="KW-0406">Ion transport</keyword>
<keyword evidence="1" id="KW-0813">Transport</keyword>
<proteinExistence type="predicted"/>
<gene>
    <name evidence="3" type="ORF">Pyn_07729</name>
</gene>
<evidence type="ECO:0000313" key="4">
    <source>
        <dbReference type="Proteomes" id="UP000250321"/>
    </source>
</evidence>
<name>A0A314ZWZ7_PRUYE</name>
<dbReference type="GO" id="GO:0034220">
    <property type="term" value="P:monoatomic ion transmembrane transport"/>
    <property type="evidence" value="ECO:0007669"/>
    <property type="project" value="UniProtKB-KW"/>
</dbReference>
<keyword evidence="2" id="KW-0812">Transmembrane</keyword>
<dbReference type="PANTHER" id="PTHR45651:SF68">
    <property type="entry name" value="ION TRANSPORT DOMAIN-CONTAINING PROTEIN"/>
    <property type="match status" value="1"/>
</dbReference>
<evidence type="ECO:0008006" key="5">
    <source>
        <dbReference type="Google" id="ProtNLM"/>
    </source>
</evidence>
<protein>
    <recommendedName>
        <fullName evidence="5">Cyclic nucleotide-gated ion channel 1-like</fullName>
    </recommendedName>
</protein>
<dbReference type="OrthoDB" id="421226at2759"/>
<organism evidence="3 4">
    <name type="scientific">Prunus yedoensis var. nudiflora</name>
    <dbReference type="NCBI Taxonomy" id="2094558"/>
    <lineage>
        <taxon>Eukaryota</taxon>
        <taxon>Viridiplantae</taxon>
        <taxon>Streptophyta</taxon>
        <taxon>Embryophyta</taxon>
        <taxon>Tracheophyta</taxon>
        <taxon>Spermatophyta</taxon>
        <taxon>Magnoliopsida</taxon>
        <taxon>eudicotyledons</taxon>
        <taxon>Gunneridae</taxon>
        <taxon>Pentapetalae</taxon>
        <taxon>rosids</taxon>
        <taxon>fabids</taxon>
        <taxon>Rosales</taxon>
        <taxon>Rosaceae</taxon>
        <taxon>Amygdaloideae</taxon>
        <taxon>Amygdaleae</taxon>
        <taxon>Prunus</taxon>
    </lineage>
</organism>
<dbReference type="EMBL" id="PJQY01000009">
    <property type="protein sequence ID" value="PQQ21481.1"/>
    <property type="molecule type" value="Genomic_DNA"/>
</dbReference>
<dbReference type="Proteomes" id="UP000250321">
    <property type="component" value="Unassembled WGS sequence"/>
</dbReference>